<evidence type="ECO:0000313" key="1">
    <source>
        <dbReference type="EMBL" id="KAL3645673.1"/>
    </source>
</evidence>
<evidence type="ECO:0008006" key="3">
    <source>
        <dbReference type="Google" id="ProtNLM"/>
    </source>
</evidence>
<proteinExistence type="predicted"/>
<name>A0ABD3DTU0_9LAMI</name>
<dbReference type="AlphaFoldDB" id="A0ABD3DTU0"/>
<dbReference type="PANTHER" id="PTHR46872:SF10">
    <property type="entry name" value="MYB-LIKE DOMAIN-CONTAINING PROTEIN"/>
    <property type="match status" value="1"/>
</dbReference>
<dbReference type="Proteomes" id="UP001632038">
    <property type="component" value="Unassembled WGS sequence"/>
</dbReference>
<keyword evidence="2" id="KW-1185">Reference proteome</keyword>
<comment type="caution">
    <text evidence="1">The sequence shown here is derived from an EMBL/GenBank/DDBJ whole genome shotgun (WGS) entry which is preliminary data.</text>
</comment>
<reference evidence="2" key="1">
    <citation type="journal article" date="2024" name="IScience">
        <title>Strigolactones Initiate the Formation of Haustorium-like Structures in Castilleja.</title>
        <authorList>
            <person name="Buerger M."/>
            <person name="Peterson D."/>
            <person name="Chory J."/>
        </authorList>
    </citation>
    <scope>NUCLEOTIDE SEQUENCE [LARGE SCALE GENOMIC DNA]</scope>
</reference>
<sequence>MDQWFRQLIVNSRNSEGGNCGVIPKLDLLHRELVNLSWDEHQEENVKFLKDRNGGISEFVENTNDFAASPKSVVRQAVAKRVVKNAVERVLKNETSGFSEGQVDDEDNGTITKSAKKLVEKVINKVLNCEGTISVRDRLLIRKQGNTVGGENLIQDKQKKPRMPYHYDILDHQSPETIRCSKRVPTLPKFQVCPCRNSNAAQTETTIHQEEIKVNIPKSPVKLVHIDVDELPKRSKKTKALDMPPIKNQVSVGPLFQAQVPECTGVISENDLKWLGTRMWPLKDSAKQSTPIIKSGPVGKGRQHSCKCRSPNSVECFRFHIAEERLKLKLELGSLFYRWRFDQMGEEVSLSWTEAEENKMINDMISWHDKSPNSFWDKAPKLFPFKTREKLVSYYFNVFVVHRRSYQNRVTPEDVDSDDDEKEWGSIGWYFGYKALYVPQ</sequence>
<dbReference type="EMBL" id="JAVIJP010000013">
    <property type="protein sequence ID" value="KAL3645673.1"/>
    <property type="molecule type" value="Genomic_DNA"/>
</dbReference>
<evidence type="ECO:0000313" key="2">
    <source>
        <dbReference type="Proteomes" id="UP001632038"/>
    </source>
</evidence>
<dbReference type="PANTHER" id="PTHR46872">
    <property type="entry name" value="DNA BINDING PROTEIN"/>
    <property type="match status" value="1"/>
</dbReference>
<gene>
    <name evidence="1" type="ORF">CASFOL_010853</name>
</gene>
<accession>A0ABD3DTU0</accession>
<organism evidence="1 2">
    <name type="scientific">Castilleja foliolosa</name>
    <dbReference type="NCBI Taxonomy" id="1961234"/>
    <lineage>
        <taxon>Eukaryota</taxon>
        <taxon>Viridiplantae</taxon>
        <taxon>Streptophyta</taxon>
        <taxon>Embryophyta</taxon>
        <taxon>Tracheophyta</taxon>
        <taxon>Spermatophyta</taxon>
        <taxon>Magnoliopsida</taxon>
        <taxon>eudicotyledons</taxon>
        <taxon>Gunneridae</taxon>
        <taxon>Pentapetalae</taxon>
        <taxon>asterids</taxon>
        <taxon>lamiids</taxon>
        <taxon>Lamiales</taxon>
        <taxon>Orobanchaceae</taxon>
        <taxon>Pedicularideae</taxon>
        <taxon>Castillejinae</taxon>
        <taxon>Castilleja</taxon>
    </lineage>
</organism>
<protein>
    <recommendedName>
        <fullName evidence="3">AT-rich interactive domain-containing protein 2</fullName>
    </recommendedName>
</protein>